<dbReference type="EMBL" id="NBSK02000006">
    <property type="protein sequence ID" value="KAJ0201681.1"/>
    <property type="molecule type" value="Genomic_DNA"/>
</dbReference>
<dbReference type="AlphaFoldDB" id="A0A9R1X6X4"/>
<feature type="domain" description="DNA helicase Pif1-like 2B" evidence="1">
    <location>
        <begin position="168"/>
        <end position="204"/>
    </location>
</feature>
<dbReference type="PANTHER" id="PTHR10492">
    <property type="match status" value="1"/>
</dbReference>
<dbReference type="Proteomes" id="UP000235145">
    <property type="component" value="Unassembled WGS sequence"/>
</dbReference>
<keyword evidence="3" id="KW-1185">Reference proteome</keyword>
<dbReference type="Pfam" id="PF21530">
    <property type="entry name" value="Pif1_2B_dom"/>
    <property type="match status" value="1"/>
</dbReference>
<gene>
    <name evidence="2" type="ORF">LSAT_V11C600314660</name>
</gene>
<dbReference type="InterPro" id="IPR049163">
    <property type="entry name" value="Pif1-like_2B_dom"/>
</dbReference>
<reference evidence="2 3" key="1">
    <citation type="journal article" date="2017" name="Nat. Commun.">
        <title>Genome assembly with in vitro proximity ligation data and whole-genome triplication in lettuce.</title>
        <authorList>
            <person name="Reyes-Chin-Wo S."/>
            <person name="Wang Z."/>
            <person name="Yang X."/>
            <person name="Kozik A."/>
            <person name="Arikit S."/>
            <person name="Song C."/>
            <person name="Xia L."/>
            <person name="Froenicke L."/>
            <person name="Lavelle D.O."/>
            <person name="Truco M.J."/>
            <person name="Xia R."/>
            <person name="Zhu S."/>
            <person name="Xu C."/>
            <person name="Xu H."/>
            <person name="Xu X."/>
            <person name="Cox K."/>
            <person name="Korf I."/>
            <person name="Meyers B.C."/>
            <person name="Michelmore R.W."/>
        </authorList>
    </citation>
    <scope>NUCLEOTIDE SEQUENCE [LARGE SCALE GENOMIC DNA]</scope>
    <source>
        <strain evidence="3">cv. Salinas</strain>
        <tissue evidence="2">Seedlings</tissue>
    </source>
</reference>
<protein>
    <recommendedName>
        <fullName evidence="1">DNA helicase Pif1-like 2B domain-containing protein</fullName>
    </recommendedName>
</protein>
<comment type="caution">
    <text evidence="2">The sequence shown here is derived from an EMBL/GenBank/DDBJ whole genome shotgun (WGS) entry which is preliminary data.</text>
</comment>
<accession>A0A9R1X6X4</accession>
<evidence type="ECO:0000313" key="2">
    <source>
        <dbReference type="EMBL" id="KAJ0201681.1"/>
    </source>
</evidence>
<evidence type="ECO:0000313" key="3">
    <source>
        <dbReference type="Proteomes" id="UP000235145"/>
    </source>
</evidence>
<proteinExistence type="predicted"/>
<evidence type="ECO:0000259" key="1">
    <source>
        <dbReference type="Pfam" id="PF21530"/>
    </source>
</evidence>
<organism evidence="2 3">
    <name type="scientific">Lactuca sativa</name>
    <name type="common">Garden lettuce</name>
    <dbReference type="NCBI Taxonomy" id="4236"/>
    <lineage>
        <taxon>Eukaryota</taxon>
        <taxon>Viridiplantae</taxon>
        <taxon>Streptophyta</taxon>
        <taxon>Embryophyta</taxon>
        <taxon>Tracheophyta</taxon>
        <taxon>Spermatophyta</taxon>
        <taxon>Magnoliopsida</taxon>
        <taxon>eudicotyledons</taxon>
        <taxon>Gunneridae</taxon>
        <taxon>Pentapetalae</taxon>
        <taxon>asterids</taxon>
        <taxon>campanulids</taxon>
        <taxon>Asterales</taxon>
        <taxon>Asteraceae</taxon>
        <taxon>Cichorioideae</taxon>
        <taxon>Cichorieae</taxon>
        <taxon>Lactucinae</taxon>
        <taxon>Lactuca</taxon>
    </lineage>
</organism>
<name>A0A9R1X6X4_LACSA</name>
<sequence length="228" mass="25494">MGIGFTHGQLYVALSRGRSQSFGGKTILFGDEFRQILLAIQRGNCSDIVHASYSSKLQHETKAFDEWILKIGECNTGGPNDGEAEIEFPEDVVVRYIGDHIYLILSTIYPSFENHLDDQSHFQDKAILVLTDEEFDATNDYILGLMKDEGKTYMSSNCLRDTKLLVVLNGFQASRISNHKLPLKIGVLVILLCNIDQTKGLCNGLEETSLKPESNMLDSLSRLLIYLA</sequence>
<dbReference type="PANTHER" id="PTHR10492:SF97">
    <property type="entry name" value="ATP-DEPENDENT DNA HELICASE"/>
    <property type="match status" value="1"/>
</dbReference>